<dbReference type="EMBL" id="JBHTOP010000002">
    <property type="protein sequence ID" value="MFD1670645.1"/>
    <property type="molecule type" value="Genomic_DNA"/>
</dbReference>
<evidence type="ECO:0000259" key="2">
    <source>
        <dbReference type="Pfam" id="PF20956"/>
    </source>
</evidence>
<evidence type="ECO:0000313" key="3">
    <source>
        <dbReference type="EMBL" id="MFD1670645.1"/>
    </source>
</evidence>
<sequence>MQEHENLLVFKPEIARKKPENIIHKDTSCPFCDVASLTNILEQSGDIIWLMNKYQMLEDTWQTVIIESAKHDGDFSNYTENENREIIQFAVKAWQQVLATHKYESVVLYKNYGPLSGGSLSHPHMQIVGFKHMDVYEEVSTANIEAGLTIWSADGAKLNVSEKPIMGPIELNVTLERPEAIPVFADLIQKSVQYVLEDCFDGRCDSYNLFFYFNQAQQIVAKIMPRFIVSPYFVGYKLSGISDDNEFVTIKKDILARLQK</sequence>
<dbReference type="InterPro" id="IPR012361">
    <property type="entry name" value="GalT_short"/>
</dbReference>
<reference evidence="4" key="1">
    <citation type="journal article" date="2019" name="Int. J. Syst. Evol. Microbiol.">
        <title>The Global Catalogue of Microorganisms (GCM) 10K type strain sequencing project: providing services to taxonomists for standard genome sequencing and annotation.</title>
        <authorList>
            <consortium name="The Broad Institute Genomics Platform"/>
            <consortium name="The Broad Institute Genome Sequencing Center for Infectious Disease"/>
            <person name="Wu L."/>
            <person name="Ma J."/>
        </authorList>
    </citation>
    <scope>NUCLEOTIDE SEQUENCE [LARGE SCALE GENOMIC DNA]</scope>
    <source>
        <strain evidence="4">CCM 8896</strain>
    </source>
</reference>
<name>A0ABW4J613_9LACO</name>
<gene>
    <name evidence="3" type="ORF">ACFQ5M_00900</name>
</gene>
<dbReference type="Pfam" id="PF16285">
    <property type="entry name" value="DUF4931_N"/>
    <property type="match status" value="1"/>
</dbReference>
<keyword evidence="4" id="KW-1185">Reference proteome</keyword>
<dbReference type="SUPFAM" id="SSF54197">
    <property type="entry name" value="HIT-like"/>
    <property type="match status" value="1"/>
</dbReference>
<proteinExistence type="predicted"/>
<feature type="domain" description="DUF4931" evidence="2">
    <location>
        <begin position="146"/>
        <end position="249"/>
    </location>
</feature>
<dbReference type="InterPro" id="IPR046322">
    <property type="entry name" value="DUF4931"/>
</dbReference>
<dbReference type="PIRSF" id="PIRSF031505">
    <property type="entry name" value="GalT_short"/>
    <property type="match status" value="1"/>
</dbReference>
<dbReference type="InterPro" id="IPR036265">
    <property type="entry name" value="HIT-like_sf"/>
</dbReference>
<evidence type="ECO:0000313" key="4">
    <source>
        <dbReference type="Proteomes" id="UP001597267"/>
    </source>
</evidence>
<protein>
    <submittedName>
        <fullName evidence="3">DUF4931 domain-containing protein</fullName>
    </submittedName>
</protein>
<dbReference type="Gene3D" id="3.30.428.10">
    <property type="entry name" value="HIT-like"/>
    <property type="match status" value="1"/>
</dbReference>
<dbReference type="RefSeq" id="WP_125712478.1">
    <property type="nucleotide sequence ID" value="NZ_JBHTOP010000002.1"/>
</dbReference>
<evidence type="ECO:0000259" key="1">
    <source>
        <dbReference type="Pfam" id="PF16285"/>
    </source>
</evidence>
<comment type="caution">
    <text evidence="3">The sequence shown here is derived from an EMBL/GenBank/DDBJ whole genome shotgun (WGS) entry which is preliminary data.</text>
</comment>
<dbReference type="Proteomes" id="UP001597267">
    <property type="component" value="Unassembled WGS sequence"/>
</dbReference>
<dbReference type="Pfam" id="PF20956">
    <property type="entry name" value="DUF4931_C"/>
    <property type="match status" value="1"/>
</dbReference>
<organism evidence="3 4">
    <name type="scientific">Agrilactobacillus yilanensis</name>
    <dbReference type="NCBI Taxonomy" id="2485997"/>
    <lineage>
        <taxon>Bacteria</taxon>
        <taxon>Bacillati</taxon>
        <taxon>Bacillota</taxon>
        <taxon>Bacilli</taxon>
        <taxon>Lactobacillales</taxon>
        <taxon>Lactobacillaceae</taxon>
        <taxon>Agrilactobacillus</taxon>
    </lineage>
</organism>
<accession>A0ABW4J613</accession>
<dbReference type="InterPro" id="IPR049285">
    <property type="entry name" value="DUF4931_C"/>
</dbReference>
<feature type="domain" description="DUF4931" evidence="1">
    <location>
        <begin position="10"/>
        <end position="132"/>
    </location>
</feature>